<comment type="caution">
    <text evidence="8">The sequence shown here is derived from an EMBL/GenBank/DDBJ whole genome shotgun (WGS) entry which is preliminary data.</text>
</comment>
<accession>X1HX07</accession>
<keyword evidence="5" id="KW-0479">Metal-binding</keyword>
<dbReference type="PANTHER" id="PTHR46173">
    <property type="entry name" value="CCA TRNA NUCLEOTIDYLTRANSFERASE 1, MITOCHONDRIAL"/>
    <property type="match status" value="1"/>
</dbReference>
<dbReference type="InterPro" id="IPR002646">
    <property type="entry name" value="PolA_pol_head_dom"/>
</dbReference>
<comment type="cofactor">
    <cofactor evidence="1">
        <name>Mg(2+)</name>
        <dbReference type="ChEBI" id="CHEBI:18420"/>
    </cofactor>
</comment>
<feature type="non-terminal residue" evidence="8">
    <location>
        <position position="1"/>
    </location>
</feature>
<dbReference type="SUPFAM" id="SSF81301">
    <property type="entry name" value="Nucleotidyltransferase"/>
    <property type="match status" value="1"/>
</dbReference>
<dbReference type="GO" id="GO:0016779">
    <property type="term" value="F:nucleotidyltransferase activity"/>
    <property type="evidence" value="ECO:0007669"/>
    <property type="project" value="UniProtKB-KW"/>
</dbReference>
<reference evidence="8" key="1">
    <citation type="journal article" date="2014" name="Front. Microbiol.">
        <title>High frequency of phylogenetically diverse reductive dehalogenase-homologous genes in deep subseafloor sedimentary metagenomes.</title>
        <authorList>
            <person name="Kawai M."/>
            <person name="Futagami T."/>
            <person name="Toyoda A."/>
            <person name="Takaki Y."/>
            <person name="Nishi S."/>
            <person name="Hori S."/>
            <person name="Arai W."/>
            <person name="Tsubouchi T."/>
            <person name="Morono Y."/>
            <person name="Uchiyama I."/>
            <person name="Ito T."/>
            <person name="Fujiyama A."/>
            <person name="Inagaki F."/>
            <person name="Takami H."/>
        </authorList>
    </citation>
    <scope>NUCLEOTIDE SEQUENCE</scope>
    <source>
        <strain evidence="8">Expedition CK06-06</strain>
    </source>
</reference>
<dbReference type="Pfam" id="PF01743">
    <property type="entry name" value="PolyA_pol"/>
    <property type="match status" value="1"/>
</dbReference>
<keyword evidence="6" id="KW-0460">Magnesium</keyword>
<gene>
    <name evidence="8" type="ORF">S03H2_31356</name>
</gene>
<dbReference type="GO" id="GO:0008033">
    <property type="term" value="P:tRNA processing"/>
    <property type="evidence" value="ECO:0007669"/>
    <property type="project" value="UniProtKB-KW"/>
</dbReference>
<dbReference type="GO" id="GO:0046872">
    <property type="term" value="F:metal ion binding"/>
    <property type="evidence" value="ECO:0007669"/>
    <property type="project" value="UniProtKB-KW"/>
</dbReference>
<keyword evidence="3" id="KW-0819">tRNA processing</keyword>
<keyword evidence="4" id="KW-0548">Nucleotidyltransferase</keyword>
<evidence type="ECO:0000259" key="7">
    <source>
        <dbReference type="Pfam" id="PF01743"/>
    </source>
</evidence>
<protein>
    <recommendedName>
        <fullName evidence="7">Poly A polymerase head domain-containing protein</fullName>
    </recommendedName>
</protein>
<dbReference type="GO" id="GO:0000049">
    <property type="term" value="F:tRNA binding"/>
    <property type="evidence" value="ECO:0007669"/>
    <property type="project" value="TreeGrafter"/>
</dbReference>
<feature type="domain" description="Poly A polymerase head" evidence="7">
    <location>
        <begin position="54"/>
        <end position="121"/>
    </location>
</feature>
<dbReference type="EMBL" id="BARU01019007">
    <property type="protein sequence ID" value="GAH61600.1"/>
    <property type="molecule type" value="Genomic_DNA"/>
</dbReference>
<evidence type="ECO:0000313" key="8">
    <source>
        <dbReference type="EMBL" id="GAH61600.1"/>
    </source>
</evidence>
<dbReference type="AlphaFoldDB" id="X1HX07"/>
<evidence type="ECO:0000256" key="6">
    <source>
        <dbReference type="ARBA" id="ARBA00022842"/>
    </source>
</evidence>
<proteinExistence type="predicted"/>
<evidence type="ECO:0000256" key="3">
    <source>
        <dbReference type="ARBA" id="ARBA00022694"/>
    </source>
</evidence>
<evidence type="ECO:0000256" key="4">
    <source>
        <dbReference type="ARBA" id="ARBA00022695"/>
    </source>
</evidence>
<keyword evidence="2" id="KW-0808">Transferase</keyword>
<dbReference type="InterPro" id="IPR043519">
    <property type="entry name" value="NT_sf"/>
</dbReference>
<evidence type="ECO:0000256" key="2">
    <source>
        <dbReference type="ARBA" id="ARBA00022679"/>
    </source>
</evidence>
<evidence type="ECO:0000256" key="5">
    <source>
        <dbReference type="ARBA" id="ARBA00022723"/>
    </source>
</evidence>
<name>X1HX07_9ZZZZ</name>
<dbReference type="PANTHER" id="PTHR46173:SF1">
    <property type="entry name" value="CCA TRNA NUCLEOTIDYLTRANSFERASE 1, MITOCHONDRIAL"/>
    <property type="match status" value="1"/>
</dbReference>
<sequence length="128" mass="14561">GKLAGRLADRLNRGFIMFKKEKNQKLNLKIKDKDIDPGALFIIQRLNDLGYEALVVGGCIRNLVMRQEANDWDVAARATTEEITEVFRDYKVVPVGRKFGTVTLVINHINYQVSTFKRSKSAYGPNIF</sequence>
<evidence type="ECO:0000256" key="1">
    <source>
        <dbReference type="ARBA" id="ARBA00001946"/>
    </source>
</evidence>
<dbReference type="InterPro" id="IPR050264">
    <property type="entry name" value="Bact_CCA-adding_enz_type3_sf"/>
</dbReference>
<organism evidence="8">
    <name type="scientific">marine sediment metagenome</name>
    <dbReference type="NCBI Taxonomy" id="412755"/>
    <lineage>
        <taxon>unclassified sequences</taxon>
        <taxon>metagenomes</taxon>
        <taxon>ecological metagenomes</taxon>
    </lineage>
</organism>
<dbReference type="Gene3D" id="3.30.460.10">
    <property type="entry name" value="Beta Polymerase, domain 2"/>
    <property type="match status" value="1"/>
</dbReference>